<evidence type="ECO:0000313" key="2">
    <source>
        <dbReference type="Proteomes" id="UP001321473"/>
    </source>
</evidence>
<protein>
    <submittedName>
        <fullName evidence="1">Uncharacterized protein</fullName>
    </submittedName>
</protein>
<organism evidence="1 2">
    <name type="scientific">Amblyomma americanum</name>
    <name type="common">Lone star tick</name>
    <dbReference type="NCBI Taxonomy" id="6943"/>
    <lineage>
        <taxon>Eukaryota</taxon>
        <taxon>Metazoa</taxon>
        <taxon>Ecdysozoa</taxon>
        <taxon>Arthropoda</taxon>
        <taxon>Chelicerata</taxon>
        <taxon>Arachnida</taxon>
        <taxon>Acari</taxon>
        <taxon>Parasitiformes</taxon>
        <taxon>Ixodida</taxon>
        <taxon>Ixodoidea</taxon>
        <taxon>Ixodidae</taxon>
        <taxon>Amblyomminae</taxon>
        <taxon>Amblyomma</taxon>
    </lineage>
</organism>
<gene>
    <name evidence="1" type="ORF">V5799_027468</name>
</gene>
<comment type="caution">
    <text evidence="1">The sequence shown here is derived from an EMBL/GenBank/DDBJ whole genome shotgun (WGS) entry which is preliminary data.</text>
</comment>
<dbReference type="Proteomes" id="UP001321473">
    <property type="component" value="Unassembled WGS sequence"/>
</dbReference>
<keyword evidence="2" id="KW-1185">Reference proteome</keyword>
<accession>A0AAQ4DFM8</accession>
<evidence type="ECO:0000313" key="1">
    <source>
        <dbReference type="EMBL" id="KAK8761268.1"/>
    </source>
</evidence>
<dbReference type="AlphaFoldDB" id="A0AAQ4DFM8"/>
<reference evidence="1 2" key="1">
    <citation type="journal article" date="2023" name="Arcadia Sci">
        <title>De novo assembly of a long-read Amblyomma americanum tick genome.</title>
        <authorList>
            <person name="Chou S."/>
            <person name="Poskanzer K.E."/>
            <person name="Rollins M."/>
            <person name="Thuy-Boun P.S."/>
        </authorList>
    </citation>
    <scope>NUCLEOTIDE SEQUENCE [LARGE SCALE GENOMIC DNA]</scope>
    <source>
        <strain evidence="1">F_SG_1</strain>
        <tissue evidence="1">Salivary glands</tissue>
    </source>
</reference>
<sequence>MINDAKVALGTTPLGTLCSLIERLAANNDELLRLNAELEDSIADEDFNSEFETVMRYEDAARRMFGQLNAKEAELQRASRLLATQPAEPQGGAQHGGGGAVHRCAVNLPTLQLQTFNGFLIFLDTLIVRKGKCFL</sequence>
<name>A0AAQ4DFM8_AMBAM</name>
<dbReference type="EMBL" id="JARKHS020031370">
    <property type="protein sequence ID" value="KAK8761268.1"/>
    <property type="molecule type" value="Genomic_DNA"/>
</dbReference>
<proteinExistence type="predicted"/>